<reference evidence="2" key="1">
    <citation type="submission" date="2022-08" db="EMBL/GenBank/DDBJ databases">
        <title>Genomic Encyclopedia of Type Strains, Phase III (KMG-III): the genomes of soil and plant-associated and newly described type strains.</title>
        <authorList>
            <person name="Whitman W."/>
        </authorList>
    </citation>
    <scope>NUCLEOTIDE SEQUENCE</scope>
    <source>
        <strain evidence="2">HMT 1</strain>
    </source>
</reference>
<gene>
    <name evidence="2" type="ORF">J2T55_001894</name>
</gene>
<comment type="caution">
    <text evidence="2">The sequence shown here is derived from an EMBL/GenBank/DDBJ whole genome shotgun (WGS) entry which is preliminary data.</text>
</comment>
<dbReference type="EMBL" id="JANUCT010000012">
    <property type="protein sequence ID" value="MCS3903862.1"/>
    <property type="molecule type" value="Genomic_DNA"/>
</dbReference>
<dbReference type="InterPro" id="IPR010982">
    <property type="entry name" value="Lambda_DNA-bd_dom_sf"/>
</dbReference>
<dbReference type="Gene3D" id="1.10.260.40">
    <property type="entry name" value="lambda repressor-like DNA-binding domains"/>
    <property type="match status" value="1"/>
</dbReference>
<evidence type="ECO:0000259" key="1">
    <source>
        <dbReference type="PROSITE" id="PS50943"/>
    </source>
</evidence>
<dbReference type="Proteomes" id="UP001204445">
    <property type="component" value="Unassembled WGS sequence"/>
</dbReference>
<dbReference type="AlphaFoldDB" id="A0AAE3HMM0"/>
<dbReference type="GO" id="GO:0003677">
    <property type="term" value="F:DNA binding"/>
    <property type="evidence" value="ECO:0007669"/>
    <property type="project" value="InterPro"/>
</dbReference>
<organism evidence="2 3">
    <name type="scientific">Methylohalomonas lacus</name>
    <dbReference type="NCBI Taxonomy" id="398773"/>
    <lineage>
        <taxon>Bacteria</taxon>
        <taxon>Pseudomonadati</taxon>
        <taxon>Pseudomonadota</taxon>
        <taxon>Gammaproteobacteria</taxon>
        <taxon>Methylohalomonadales</taxon>
        <taxon>Methylohalomonadaceae</taxon>
        <taxon>Methylohalomonas</taxon>
    </lineage>
</organism>
<dbReference type="PROSITE" id="PS50943">
    <property type="entry name" value="HTH_CROC1"/>
    <property type="match status" value="1"/>
</dbReference>
<proteinExistence type="predicted"/>
<evidence type="ECO:0000313" key="3">
    <source>
        <dbReference type="Proteomes" id="UP001204445"/>
    </source>
</evidence>
<protein>
    <submittedName>
        <fullName evidence="2">Transcriptional regulator with XRE-family HTH domain</fullName>
    </submittedName>
</protein>
<dbReference type="InterPro" id="IPR001387">
    <property type="entry name" value="Cro/C1-type_HTH"/>
</dbReference>
<name>A0AAE3HMM0_9GAMM</name>
<dbReference type="SUPFAM" id="SSF47413">
    <property type="entry name" value="lambda repressor-like DNA-binding domains"/>
    <property type="match status" value="1"/>
</dbReference>
<feature type="domain" description="HTH cro/C1-type" evidence="1">
    <location>
        <begin position="1"/>
        <end position="47"/>
    </location>
</feature>
<accession>A0AAE3HMM0</accession>
<dbReference type="Pfam" id="PF13443">
    <property type="entry name" value="HTH_26"/>
    <property type="match status" value="1"/>
</dbReference>
<evidence type="ECO:0000313" key="2">
    <source>
        <dbReference type="EMBL" id="MCS3903862.1"/>
    </source>
</evidence>
<sequence>MTQADLAARAGTSRPTIYRLEDGQPNVAWGTVMTVCWLLDIPTDPDLMDPVRRAELLSEAAAVQRARGSSRELDDDF</sequence>
<keyword evidence="3" id="KW-1185">Reference proteome</keyword>
<dbReference type="CDD" id="cd00093">
    <property type="entry name" value="HTH_XRE"/>
    <property type="match status" value="1"/>
</dbReference>